<feature type="modified residue" description="4-aspartylphosphate" evidence="2">
    <location>
        <position position="57"/>
    </location>
</feature>
<dbReference type="EMBL" id="SJPJ01000001">
    <property type="protein sequence ID" value="TWT81056.1"/>
    <property type="molecule type" value="Genomic_DNA"/>
</dbReference>
<evidence type="ECO:0000259" key="3">
    <source>
        <dbReference type="PROSITE" id="PS50110"/>
    </source>
</evidence>
<evidence type="ECO:0000313" key="5">
    <source>
        <dbReference type="Proteomes" id="UP000315010"/>
    </source>
</evidence>
<dbReference type="Proteomes" id="UP000315010">
    <property type="component" value="Unassembled WGS sequence"/>
</dbReference>
<dbReference type="CDD" id="cd00156">
    <property type="entry name" value="REC"/>
    <property type="match status" value="1"/>
</dbReference>
<gene>
    <name evidence="4" type="primary">tcrX</name>
    <name evidence="4" type="ORF">CA13_25030</name>
</gene>
<evidence type="ECO:0000256" key="2">
    <source>
        <dbReference type="PROSITE-ProRule" id="PRU00169"/>
    </source>
</evidence>
<evidence type="ECO:0000313" key="4">
    <source>
        <dbReference type="EMBL" id="TWT81056.1"/>
    </source>
</evidence>
<dbReference type="PANTHER" id="PTHR44591:SF23">
    <property type="entry name" value="CHEY SUBFAMILY"/>
    <property type="match status" value="1"/>
</dbReference>
<dbReference type="InterPro" id="IPR001789">
    <property type="entry name" value="Sig_transdc_resp-reg_receiver"/>
</dbReference>
<name>A0A5C5Z212_9BACT</name>
<organism evidence="4 5">
    <name type="scientific">Novipirellula herctigrandis</name>
    <dbReference type="NCBI Taxonomy" id="2527986"/>
    <lineage>
        <taxon>Bacteria</taxon>
        <taxon>Pseudomonadati</taxon>
        <taxon>Planctomycetota</taxon>
        <taxon>Planctomycetia</taxon>
        <taxon>Pirellulales</taxon>
        <taxon>Pirellulaceae</taxon>
        <taxon>Novipirellula</taxon>
    </lineage>
</organism>
<dbReference type="PANTHER" id="PTHR44591">
    <property type="entry name" value="STRESS RESPONSE REGULATOR PROTEIN 1"/>
    <property type="match status" value="1"/>
</dbReference>
<comment type="caution">
    <text evidence="4">The sequence shown here is derived from an EMBL/GenBank/DDBJ whole genome shotgun (WGS) entry which is preliminary data.</text>
</comment>
<dbReference type="Pfam" id="PF00072">
    <property type="entry name" value="Response_reg"/>
    <property type="match status" value="1"/>
</dbReference>
<feature type="domain" description="Response regulatory" evidence="3">
    <location>
        <begin position="8"/>
        <end position="124"/>
    </location>
</feature>
<accession>A0A5C5Z212</accession>
<dbReference type="PROSITE" id="PS50110">
    <property type="entry name" value="RESPONSE_REGULATORY"/>
    <property type="match status" value="1"/>
</dbReference>
<dbReference type="InterPro" id="IPR050595">
    <property type="entry name" value="Bact_response_regulator"/>
</dbReference>
<dbReference type="Gene3D" id="3.40.50.2300">
    <property type="match status" value="1"/>
</dbReference>
<dbReference type="RefSeq" id="WP_146396596.1">
    <property type="nucleotide sequence ID" value="NZ_SJPJ01000001.1"/>
</dbReference>
<protein>
    <submittedName>
        <fullName evidence="4">Putative transcriptional regulatory protein TcrX</fullName>
    </submittedName>
</protein>
<dbReference type="SUPFAM" id="SSF52172">
    <property type="entry name" value="CheY-like"/>
    <property type="match status" value="1"/>
</dbReference>
<dbReference type="SMART" id="SM00448">
    <property type="entry name" value="REC"/>
    <property type="match status" value="1"/>
</dbReference>
<proteinExistence type="predicted"/>
<keyword evidence="1 2" id="KW-0597">Phosphoprotein</keyword>
<sequence length="134" mass="15052">MFDSSNVRILLVESERVLADLASFRLELLGYTIEVVETGSEAITKIRAEVPDLLIVDTLLIDGDGLEWLARLRTEFKCDRLPAMVLSLDPSLETVERAFYAGAQDYLITPFDPVTLENKIVEIVSNRHATSARR</sequence>
<evidence type="ECO:0000256" key="1">
    <source>
        <dbReference type="ARBA" id="ARBA00022553"/>
    </source>
</evidence>
<dbReference type="GO" id="GO:0000160">
    <property type="term" value="P:phosphorelay signal transduction system"/>
    <property type="evidence" value="ECO:0007669"/>
    <property type="project" value="InterPro"/>
</dbReference>
<keyword evidence="5" id="KW-1185">Reference proteome</keyword>
<dbReference type="OrthoDB" id="9813953at2"/>
<dbReference type="AlphaFoldDB" id="A0A5C5Z212"/>
<reference evidence="4 5" key="1">
    <citation type="submission" date="2019-02" db="EMBL/GenBank/DDBJ databases">
        <title>Deep-cultivation of Planctomycetes and their phenomic and genomic characterization uncovers novel biology.</title>
        <authorList>
            <person name="Wiegand S."/>
            <person name="Jogler M."/>
            <person name="Boedeker C."/>
            <person name="Pinto D."/>
            <person name="Vollmers J."/>
            <person name="Rivas-Marin E."/>
            <person name="Kohn T."/>
            <person name="Peeters S.H."/>
            <person name="Heuer A."/>
            <person name="Rast P."/>
            <person name="Oberbeckmann S."/>
            <person name="Bunk B."/>
            <person name="Jeske O."/>
            <person name="Meyerdierks A."/>
            <person name="Storesund J.E."/>
            <person name="Kallscheuer N."/>
            <person name="Luecker S."/>
            <person name="Lage O.M."/>
            <person name="Pohl T."/>
            <person name="Merkel B.J."/>
            <person name="Hornburger P."/>
            <person name="Mueller R.-W."/>
            <person name="Bruemmer F."/>
            <person name="Labrenz M."/>
            <person name="Spormann A.M."/>
            <person name="Op Den Camp H."/>
            <person name="Overmann J."/>
            <person name="Amann R."/>
            <person name="Jetten M.S.M."/>
            <person name="Mascher T."/>
            <person name="Medema M.H."/>
            <person name="Devos D.P."/>
            <person name="Kaster A.-K."/>
            <person name="Ovreas L."/>
            <person name="Rohde M."/>
            <person name="Galperin M.Y."/>
            <person name="Jogler C."/>
        </authorList>
    </citation>
    <scope>NUCLEOTIDE SEQUENCE [LARGE SCALE GENOMIC DNA]</scope>
    <source>
        <strain evidence="4 5">CA13</strain>
    </source>
</reference>
<dbReference type="InterPro" id="IPR011006">
    <property type="entry name" value="CheY-like_superfamily"/>
</dbReference>